<evidence type="ECO:0000313" key="2">
    <source>
        <dbReference type="Proteomes" id="UP001500889"/>
    </source>
</evidence>
<proteinExistence type="predicted"/>
<accession>A0AAU9ETB9</accession>
<gene>
    <name evidence="1" type="ORF">DMAD_08217</name>
</gene>
<evidence type="ECO:0008006" key="3">
    <source>
        <dbReference type="Google" id="ProtNLM"/>
    </source>
</evidence>
<dbReference type="Proteomes" id="UP001500889">
    <property type="component" value="Chromosome O"/>
</dbReference>
<dbReference type="AlphaFoldDB" id="A0AAU9ETB9"/>
<protein>
    <recommendedName>
        <fullName evidence="3">Tes134</fullName>
    </recommendedName>
</protein>
<organism evidence="1 2">
    <name type="scientific">Drosophila madeirensis</name>
    <name type="common">Fruit fly</name>
    <dbReference type="NCBI Taxonomy" id="30013"/>
    <lineage>
        <taxon>Eukaryota</taxon>
        <taxon>Metazoa</taxon>
        <taxon>Ecdysozoa</taxon>
        <taxon>Arthropoda</taxon>
        <taxon>Hexapoda</taxon>
        <taxon>Insecta</taxon>
        <taxon>Pterygota</taxon>
        <taxon>Neoptera</taxon>
        <taxon>Endopterygota</taxon>
        <taxon>Diptera</taxon>
        <taxon>Brachycera</taxon>
        <taxon>Muscomorpha</taxon>
        <taxon>Ephydroidea</taxon>
        <taxon>Drosophilidae</taxon>
        <taxon>Drosophila</taxon>
        <taxon>Sophophora</taxon>
    </lineage>
</organism>
<dbReference type="EMBL" id="AP029263">
    <property type="protein sequence ID" value="BFF89462.1"/>
    <property type="molecule type" value="Genomic_DNA"/>
</dbReference>
<evidence type="ECO:0000313" key="1">
    <source>
        <dbReference type="EMBL" id="BFF89462.1"/>
    </source>
</evidence>
<name>A0AAU9ETB9_DROMD</name>
<sequence>MNNCTTINCPCKSSKGEVQECFYDCNSDSEGVTSVGDVCKVVAHQEDPSHMRAVLERALHATQNLLGCYGSPVAPTVRNLAPPEVHYYPATLEVSVTLDSAQSCLCPKHRRCRLRGDPVKLKLPIELNPESGQVKVNIFQPRPVVTISDCRRQCGAGLPDDAGDRCNTKKRKSCSCVRKVRWCQEEPREG</sequence>
<reference evidence="1 2" key="1">
    <citation type="submission" date="2024-02" db="EMBL/GenBank/DDBJ databases">
        <title>A chromosome-level genome assembly of Drosophila madeirensis, a fruit fly species endemic to Madeira island.</title>
        <authorList>
            <person name="Tomihara K."/>
            <person name="Llopart A."/>
            <person name="Yamamoto D."/>
        </authorList>
    </citation>
    <scope>NUCLEOTIDE SEQUENCE [LARGE SCALE GENOMIC DNA]</scope>
    <source>
        <strain evidence="1 2">RF1</strain>
    </source>
</reference>
<keyword evidence="2" id="KW-1185">Reference proteome</keyword>